<accession>A0A1M5QGM0</accession>
<dbReference type="InterPro" id="IPR041617">
    <property type="entry name" value="TPR_MalT"/>
</dbReference>
<dbReference type="Proteomes" id="UP000242329">
    <property type="component" value="Unassembled WGS sequence"/>
</dbReference>
<evidence type="ECO:0000313" key="3">
    <source>
        <dbReference type="Proteomes" id="UP000242329"/>
    </source>
</evidence>
<dbReference type="Pfam" id="PF17874">
    <property type="entry name" value="TPR_MalT"/>
    <property type="match status" value="1"/>
</dbReference>
<dbReference type="InterPro" id="IPR027417">
    <property type="entry name" value="P-loop_NTPase"/>
</dbReference>
<sequence>MDPIISTKLICPEPHNIFIRERLFAFLEESGAKLIVINAGAGFGKTSLVSSFLAWRRIPFLWYQLDQEDSDIHLFMKYLEAGLEKISGNHPRLKTGSPGELKDYVALIINSLSSLSDGLYIVLEDYHQVEHAPLINSLLEKMVIYLPPQVKIILTTRNIPPLPLASFRAKGWLKEIEGEKLKFTLEETRGFFKDLNLSEEDILKIWKSTEGWAAGLKLARYAMEIERKYGLSHPEKTFISYADEYIREEVINKMSPEMVRFFEQTSILDTVEVNLAAELTGYGETEKLLDEAVVKNLFVTRLDENEYRYLQMFKDYLERRLLSVSGEDELKKLHQTAGHLYWERKQKIKALNHLLQAEDYRSLSLVMQDIIPQMIKQGEYEKAKSWLDKLPDNILKSSPYLTLYRAMAEVFGGFGYNLPEEYLHIALKGFEDNQDYYGIAQTLMTKANYNLQRGYGHNALEDGFKSLEYLEKMADNLDTDSKSELLGEIYSIISQSYLLLEKWNESTLWLQKSIEVFKNNLSRNRISFMAREYQFFIYHPRQNLRQALSAFRFASKMWENAGNSHESLMAKINMAIIYRILGEYDVARDLVAACLAKAEQSGDNRAIAFALFTQGQIQRDTGQIDKAIEAFHDAIFLGGTLGLNQLEAAAHHCLSSLYRKAGNITAALEHGHEALRLAEVMGINYFIGQANMNLAMIYWAAGKLAEAREIFSKAREIFIAWNAQYELARTDFYIAAVMLDLGEDNQVINSFLEEGLKVVKANDYRFFFYREKENLVKILKYCAGKGIEKEYIDNILKEWGEDKSYLYKFYALGAFKVFINDKPIPDNIWKNNKVFGLLRYLLINKGKKIERDIILDTFWPEMDMKTASANLSSCLYTLRKALEPELKKAAHSNLIKYNKGHLWLEPGENVYCDVWEFVEEGEKLIQNWEGNDDTNRIKKLEAILSLYKGDLFEEYPYDDWVIPFRERIRELWCQGQEILADWAVKHNQIEKGIKIYKELILKEPCRERYYEELLQLLIESGQKKEALQYYQKYEKTLREEFGVSPEEKIQRLIKEIL</sequence>
<dbReference type="Gene3D" id="1.10.10.10">
    <property type="entry name" value="Winged helix-like DNA-binding domain superfamily/Winged helix DNA-binding domain"/>
    <property type="match status" value="1"/>
</dbReference>
<name>A0A1M5QGM0_9FIRM</name>
<proteinExistence type="predicted"/>
<dbReference type="SUPFAM" id="SSF52540">
    <property type="entry name" value="P-loop containing nucleoside triphosphate hydrolases"/>
    <property type="match status" value="1"/>
</dbReference>
<evidence type="ECO:0000313" key="2">
    <source>
        <dbReference type="EMBL" id="SHH13354.1"/>
    </source>
</evidence>
<evidence type="ECO:0000259" key="1">
    <source>
        <dbReference type="SMART" id="SM01043"/>
    </source>
</evidence>
<dbReference type="GO" id="GO:0003677">
    <property type="term" value="F:DNA binding"/>
    <property type="evidence" value="ECO:0007669"/>
    <property type="project" value="InterPro"/>
</dbReference>
<dbReference type="OrthoDB" id="9789465at2"/>
<dbReference type="InterPro" id="IPR019734">
    <property type="entry name" value="TPR_rpt"/>
</dbReference>
<dbReference type="SUPFAM" id="SSF48452">
    <property type="entry name" value="TPR-like"/>
    <property type="match status" value="3"/>
</dbReference>
<dbReference type="RefSeq" id="WP_073092967.1">
    <property type="nucleotide sequence ID" value="NZ_FQWY01000034.1"/>
</dbReference>
<dbReference type="Gene3D" id="3.40.50.300">
    <property type="entry name" value="P-loop containing nucleotide triphosphate hydrolases"/>
    <property type="match status" value="1"/>
</dbReference>
<gene>
    <name evidence="2" type="ORF">SAMN02745221_01760</name>
</gene>
<dbReference type="InterPro" id="IPR011990">
    <property type="entry name" value="TPR-like_helical_dom_sf"/>
</dbReference>
<dbReference type="SMART" id="SM01043">
    <property type="entry name" value="BTAD"/>
    <property type="match status" value="1"/>
</dbReference>
<dbReference type="Gene3D" id="1.25.40.10">
    <property type="entry name" value="Tetratricopeptide repeat domain"/>
    <property type="match status" value="2"/>
</dbReference>
<dbReference type="SMART" id="SM00028">
    <property type="entry name" value="TPR"/>
    <property type="match status" value="5"/>
</dbReference>
<dbReference type="InterPro" id="IPR036388">
    <property type="entry name" value="WH-like_DNA-bd_sf"/>
</dbReference>
<dbReference type="SUPFAM" id="SSF46894">
    <property type="entry name" value="C-terminal effector domain of the bipartite response regulators"/>
    <property type="match status" value="1"/>
</dbReference>
<organism evidence="2 3">
    <name type="scientific">Thermosyntropha lipolytica DSM 11003</name>
    <dbReference type="NCBI Taxonomy" id="1123382"/>
    <lineage>
        <taxon>Bacteria</taxon>
        <taxon>Bacillati</taxon>
        <taxon>Bacillota</taxon>
        <taxon>Clostridia</taxon>
        <taxon>Eubacteriales</taxon>
        <taxon>Syntrophomonadaceae</taxon>
        <taxon>Thermosyntropha</taxon>
    </lineage>
</organism>
<reference evidence="3" key="1">
    <citation type="submission" date="2016-11" db="EMBL/GenBank/DDBJ databases">
        <authorList>
            <person name="Varghese N."/>
            <person name="Submissions S."/>
        </authorList>
    </citation>
    <scope>NUCLEOTIDE SEQUENCE [LARGE SCALE GENOMIC DNA]</scope>
    <source>
        <strain evidence="3">DSM 11003</strain>
    </source>
</reference>
<keyword evidence="3" id="KW-1185">Reference proteome</keyword>
<dbReference type="InterPro" id="IPR051677">
    <property type="entry name" value="AfsR-DnrI-RedD_regulator"/>
</dbReference>
<dbReference type="Pfam" id="PF03704">
    <property type="entry name" value="BTAD"/>
    <property type="match status" value="1"/>
</dbReference>
<dbReference type="InterPro" id="IPR059106">
    <property type="entry name" value="WHD_MalT"/>
</dbReference>
<dbReference type="STRING" id="1123382.SAMN02745221_01760"/>
<dbReference type="InterPro" id="IPR016032">
    <property type="entry name" value="Sig_transdc_resp-reg_C-effctor"/>
</dbReference>
<dbReference type="GO" id="GO:0006355">
    <property type="term" value="P:regulation of DNA-templated transcription"/>
    <property type="evidence" value="ECO:0007669"/>
    <property type="project" value="InterPro"/>
</dbReference>
<dbReference type="InterPro" id="IPR005158">
    <property type="entry name" value="BTAD"/>
</dbReference>
<dbReference type="EMBL" id="FQWY01000034">
    <property type="protein sequence ID" value="SHH13354.1"/>
    <property type="molecule type" value="Genomic_DNA"/>
</dbReference>
<feature type="domain" description="Bacterial transcriptional activator" evidence="1">
    <location>
        <begin position="912"/>
        <end position="1057"/>
    </location>
</feature>
<dbReference type="PANTHER" id="PTHR35807">
    <property type="entry name" value="TRANSCRIPTIONAL REGULATOR REDD-RELATED"/>
    <property type="match status" value="1"/>
</dbReference>
<dbReference type="AlphaFoldDB" id="A0A1M5QGM0"/>
<protein>
    <submittedName>
        <fullName evidence="2">ATP-, maltotriose-and DNA-dependent transcriptional regulator MalT</fullName>
    </submittedName>
</protein>
<dbReference type="Pfam" id="PF25873">
    <property type="entry name" value="WHD_MalT"/>
    <property type="match status" value="1"/>
</dbReference>